<keyword evidence="2" id="KW-1185">Reference proteome</keyword>
<protein>
    <submittedName>
        <fullName evidence="1">Uncharacterized protein</fullName>
    </submittedName>
</protein>
<dbReference type="Proteomes" id="UP000276133">
    <property type="component" value="Unassembled WGS sequence"/>
</dbReference>
<dbReference type="EMBL" id="REGN01001322">
    <property type="protein sequence ID" value="RNA35479.1"/>
    <property type="molecule type" value="Genomic_DNA"/>
</dbReference>
<evidence type="ECO:0000313" key="2">
    <source>
        <dbReference type="Proteomes" id="UP000276133"/>
    </source>
</evidence>
<organism evidence="1 2">
    <name type="scientific">Brachionus plicatilis</name>
    <name type="common">Marine rotifer</name>
    <name type="synonym">Brachionus muelleri</name>
    <dbReference type="NCBI Taxonomy" id="10195"/>
    <lineage>
        <taxon>Eukaryota</taxon>
        <taxon>Metazoa</taxon>
        <taxon>Spiralia</taxon>
        <taxon>Gnathifera</taxon>
        <taxon>Rotifera</taxon>
        <taxon>Eurotatoria</taxon>
        <taxon>Monogononta</taxon>
        <taxon>Pseudotrocha</taxon>
        <taxon>Ploima</taxon>
        <taxon>Brachionidae</taxon>
        <taxon>Brachionus</taxon>
    </lineage>
</organism>
<sequence>MASVSVYNCINNLIALSQELLKNQFYPSILIYKFYSDPPAAAASGLTMFAKNIITKNGTIYIQYLEKKD</sequence>
<dbReference type="AlphaFoldDB" id="A0A3M7SIC1"/>
<name>A0A3M7SIC1_BRAPC</name>
<comment type="caution">
    <text evidence="1">The sequence shown here is derived from an EMBL/GenBank/DDBJ whole genome shotgun (WGS) entry which is preliminary data.</text>
</comment>
<reference evidence="1 2" key="1">
    <citation type="journal article" date="2018" name="Sci. Rep.">
        <title>Genomic signatures of local adaptation to the degree of environmental predictability in rotifers.</title>
        <authorList>
            <person name="Franch-Gras L."/>
            <person name="Hahn C."/>
            <person name="Garcia-Roger E.M."/>
            <person name="Carmona M.J."/>
            <person name="Serra M."/>
            <person name="Gomez A."/>
        </authorList>
    </citation>
    <scope>NUCLEOTIDE SEQUENCE [LARGE SCALE GENOMIC DNA]</scope>
    <source>
        <strain evidence="1">HYR1</strain>
    </source>
</reference>
<proteinExistence type="predicted"/>
<evidence type="ECO:0000313" key="1">
    <source>
        <dbReference type="EMBL" id="RNA35479.1"/>
    </source>
</evidence>
<accession>A0A3M7SIC1</accession>
<gene>
    <name evidence="1" type="ORF">BpHYR1_013037</name>
</gene>